<gene>
    <name evidence="1" type="ORF">BP422_08690</name>
</gene>
<sequence>MKASTRSLAQSSLQTILLCVRAPLIADHESKTGDMYYVGLFFYAMNGNCEANLTYAVIMNTFVIGHLNKPK</sequence>
<name>A0A220MF42_9BACL</name>
<evidence type="ECO:0000313" key="1">
    <source>
        <dbReference type="EMBL" id="ASJ53628.1"/>
    </source>
</evidence>
<dbReference type="AlphaFoldDB" id="A0A220MF42"/>
<dbReference type="Proteomes" id="UP000197781">
    <property type="component" value="Chromosome"/>
</dbReference>
<protein>
    <submittedName>
        <fullName evidence="1">Uncharacterized protein</fullName>
    </submittedName>
</protein>
<evidence type="ECO:0000313" key="2">
    <source>
        <dbReference type="Proteomes" id="UP000197781"/>
    </source>
</evidence>
<dbReference type="EMBL" id="CP018145">
    <property type="protein sequence ID" value="ASJ53628.1"/>
    <property type="molecule type" value="Genomic_DNA"/>
</dbReference>
<proteinExistence type="predicted"/>
<accession>A0A220MF42</accession>
<dbReference type="KEGG" id="bfm:BP422_08690"/>
<organism evidence="1 2">
    <name type="scientific">Brevibacillus formosus</name>
    <dbReference type="NCBI Taxonomy" id="54913"/>
    <lineage>
        <taxon>Bacteria</taxon>
        <taxon>Bacillati</taxon>
        <taxon>Bacillota</taxon>
        <taxon>Bacilli</taxon>
        <taxon>Bacillales</taxon>
        <taxon>Paenibacillaceae</taxon>
        <taxon>Brevibacillus</taxon>
    </lineage>
</organism>
<reference evidence="1 2" key="1">
    <citation type="submission" date="2016-11" db="EMBL/GenBank/DDBJ databases">
        <authorList>
            <person name="Jaros S."/>
            <person name="Januszkiewicz K."/>
            <person name="Wedrychowicz H."/>
        </authorList>
    </citation>
    <scope>NUCLEOTIDE SEQUENCE [LARGE SCALE GENOMIC DNA]</scope>
    <source>
        <strain evidence="1 2">NF2</strain>
    </source>
</reference>